<protein>
    <recommendedName>
        <fullName evidence="1">DUF6471 domain-containing protein</fullName>
    </recommendedName>
</protein>
<sequence length="86" mass="9964">MALDLEEWQKGASKMLKAELLDNDCSYKELSRKLERIGVKYDYRALANRINRGTFSAAFLLQCLVALGVRRLDVPEALIYHFKEQQ</sequence>
<feature type="domain" description="DUF6471" evidence="1">
    <location>
        <begin position="8"/>
        <end position="71"/>
    </location>
</feature>
<dbReference type="AlphaFoldDB" id="A0A426QN56"/>
<dbReference type="EMBL" id="QZMU01000001">
    <property type="protein sequence ID" value="RRQ23106.1"/>
    <property type="molecule type" value="Genomic_DNA"/>
</dbReference>
<dbReference type="Pfam" id="PF20075">
    <property type="entry name" value="DUF6471"/>
    <property type="match status" value="1"/>
</dbReference>
<evidence type="ECO:0000259" key="1">
    <source>
        <dbReference type="Pfam" id="PF20075"/>
    </source>
</evidence>
<reference evidence="2 3" key="1">
    <citation type="journal article" date="2010" name="Int. J. Syst. Evol. Microbiol.">
        <title>Thiohalobacter thiocyanaticus gen. nov., sp. nov., a moderately halophilic, sulfur-oxidizing gammaproteobacterium from hypersaline lakes, that utilizes thiocyanate.</title>
        <authorList>
            <person name="Sorokin D.Y."/>
            <person name="Kovaleva O.L."/>
            <person name="Tourova T.P."/>
            <person name="Muyzer G."/>
        </authorList>
    </citation>
    <scope>NUCLEOTIDE SEQUENCE [LARGE SCALE GENOMIC DNA]</scope>
    <source>
        <strain evidence="2 3">Hrh1</strain>
    </source>
</reference>
<evidence type="ECO:0000313" key="2">
    <source>
        <dbReference type="EMBL" id="RRQ23106.1"/>
    </source>
</evidence>
<proteinExistence type="predicted"/>
<dbReference type="InterPro" id="IPR045526">
    <property type="entry name" value="DUF6471"/>
</dbReference>
<comment type="caution">
    <text evidence="2">The sequence shown here is derived from an EMBL/GenBank/DDBJ whole genome shotgun (WGS) entry which is preliminary data.</text>
</comment>
<dbReference type="Proteomes" id="UP000287798">
    <property type="component" value="Unassembled WGS sequence"/>
</dbReference>
<dbReference type="RefSeq" id="WP_125181594.1">
    <property type="nucleotide sequence ID" value="NZ_QZMU01000001.1"/>
</dbReference>
<accession>A0A426QN56</accession>
<keyword evidence="3" id="KW-1185">Reference proteome</keyword>
<organism evidence="2 3">
    <name type="scientific">Thiohalobacter thiocyanaticus</name>
    <dbReference type="NCBI Taxonomy" id="585455"/>
    <lineage>
        <taxon>Bacteria</taxon>
        <taxon>Pseudomonadati</taxon>
        <taxon>Pseudomonadota</taxon>
        <taxon>Gammaproteobacteria</taxon>
        <taxon>Thiohalobacterales</taxon>
        <taxon>Thiohalobacteraceae</taxon>
        <taxon>Thiohalobacter</taxon>
    </lineage>
</organism>
<evidence type="ECO:0000313" key="3">
    <source>
        <dbReference type="Proteomes" id="UP000287798"/>
    </source>
</evidence>
<dbReference type="OrthoDB" id="5638603at2"/>
<name>A0A426QN56_9GAMM</name>
<gene>
    <name evidence="2" type="ORF">D6C00_10010</name>
</gene>